<proteinExistence type="predicted"/>
<dbReference type="RefSeq" id="WP_283239246.1">
    <property type="nucleotide sequence ID" value="NZ_JASGBP010000005.1"/>
</dbReference>
<evidence type="ECO:0000256" key="1">
    <source>
        <dbReference type="ARBA" id="ARBA00022676"/>
    </source>
</evidence>
<dbReference type="CDD" id="cd03789">
    <property type="entry name" value="GT9_LPS_heptosyltransferase"/>
    <property type="match status" value="1"/>
</dbReference>
<dbReference type="EMBL" id="JASGBP010000005">
    <property type="protein sequence ID" value="MDI9257567.1"/>
    <property type="molecule type" value="Genomic_DNA"/>
</dbReference>
<keyword evidence="2" id="KW-0808">Transferase</keyword>
<gene>
    <name evidence="3" type="ORF">QHT84_09085</name>
</gene>
<dbReference type="Pfam" id="PF01075">
    <property type="entry name" value="Glyco_transf_9"/>
    <property type="match status" value="1"/>
</dbReference>
<dbReference type="SUPFAM" id="SSF53756">
    <property type="entry name" value="UDP-Glycosyltransferase/glycogen phosphorylase"/>
    <property type="match status" value="1"/>
</dbReference>
<name>A0ABT6XRU9_9FLAO</name>
<evidence type="ECO:0000256" key="2">
    <source>
        <dbReference type="ARBA" id="ARBA00022679"/>
    </source>
</evidence>
<comment type="caution">
    <text evidence="3">The sequence shown here is derived from an EMBL/GenBank/DDBJ whole genome shotgun (WGS) entry which is preliminary data.</text>
</comment>
<evidence type="ECO:0000313" key="3">
    <source>
        <dbReference type="EMBL" id="MDI9257567.1"/>
    </source>
</evidence>
<sequence>MKVLVIQIKMIGDVLASTVICETIKKNHPDAEVHYMIQKNTLAVVENNPYIDKVVFFDPKTHQGFLNLYRLGRTLKQEHYDTIIDVYGKWQSIIPAYFSGAKNRIGHYKTYNRFFYTHNVHSDSQCHGAANAYRLLLAKTALGKEVDVIYPKIHLTDDEIQKAQKEVKTHLNPEQPILMISILGSAKNKSLPDKNMAETLDFIAQNKDAQLLFNYIPNQLEEVKAIYDLCLPETQAKINLPFYAKSLRDFLALLSQCDGLIGNEGGATNMAKALSIPTFTIFSPWIRKKSWDAMEDDIRYFSVHLNDYYPEIYNEEHPKKLKKKTAALYQKLTVSLFKDKLARFLQRI</sequence>
<evidence type="ECO:0000313" key="4">
    <source>
        <dbReference type="Proteomes" id="UP001230035"/>
    </source>
</evidence>
<accession>A0ABT6XRU9</accession>
<organism evidence="3 4">
    <name type="scientific">Flavobacterium sedimenticola</name>
    <dbReference type="NCBI Taxonomy" id="3043286"/>
    <lineage>
        <taxon>Bacteria</taxon>
        <taxon>Pseudomonadati</taxon>
        <taxon>Bacteroidota</taxon>
        <taxon>Flavobacteriia</taxon>
        <taxon>Flavobacteriales</taxon>
        <taxon>Flavobacteriaceae</taxon>
        <taxon>Flavobacterium</taxon>
    </lineage>
</organism>
<reference evidence="3 4" key="1">
    <citation type="submission" date="2023-05" db="EMBL/GenBank/DDBJ databases">
        <title>Flavobacterium sedimenti sp. nov., isolated from the sediment.</title>
        <authorList>
            <person name="Wu N."/>
        </authorList>
    </citation>
    <scope>NUCLEOTIDE SEQUENCE [LARGE SCALE GENOMIC DNA]</scope>
    <source>
        <strain evidence="3 4">YZ-48</strain>
    </source>
</reference>
<dbReference type="PANTHER" id="PTHR30160">
    <property type="entry name" value="TETRAACYLDISACCHARIDE 4'-KINASE-RELATED"/>
    <property type="match status" value="1"/>
</dbReference>
<protein>
    <submittedName>
        <fullName evidence="3">Glycosyltransferase family 9 protein</fullName>
    </submittedName>
</protein>
<dbReference type="PANTHER" id="PTHR30160:SF7">
    <property type="entry name" value="ADP-HEPTOSE--LPS HEPTOSYLTRANSFERASE 2"/>
    <property type="match status" value="1"/>
</dbReference>
<keyword evidence="4" id="KW-1185">Reference proteome</keyword>
<dbReference type="Gene3D" id="3.40.50.2000">
    <property type="entry name" value="Glycogen Phosphorylase B"/>
    <property type="match status" value="2"/>
</dbReference>
<keyword evidence="1" id="KW-0328">Glycosyltransferase</keyword>
<dbReference type="InterPro" id="IPR051199">
    <property type="entry name" value="LPS_LOS_Heptosyltrfase"/>
</dbReference>
<dbReference type="InterPro" id="IPR002201">
    <property type="entry name" value="Glyco_trans_9"/>
</dbReference>
<dbReference type="Proteomes" id="UP001230035">
    <property type="component" value="Unassembled WGS sequence"/>
</dbReference>